<dbReference type="Proteomes" id="UP000094527">
    <property type="component" value="Unassembled WGS sequence"/>
</dbReference>
<dbReference type="AlphaFoldDB" id="A0A1D2MKW2"/>
<keyword evidence="3" id="KW-0732">Signal</keyword>
<keyword evidence="2" id="KW-0812">Transmembrane</keyword>
<protein>
    <submittedName>
        <fullName evidence="4">Uncharacterized protein</fullName>
    </submittedName>
</protein>
<evidence type="ECO:0000313" key="4">
    <source>
        <dbReference type="EMBL" id="ODM93512.1"/>
    </source>
</evidence>
<keyword evidence="5" id="KW-1185">Reference proteome</keyword>
<name>A0A1D2MKW2_ORCCI</name>
<evidence type="ECO:0000256" key="3">
    <source>
        <dbReference type="SAM" id="SignalP"/>
    </source>
</evidence>
<organism evidence="4 5">
    <name type="scientific">Orchesella cincta</name>
    <name type="common">Springtail</name>
    <name type="synonym">Podura cincta</name>
    <dbReference type="NCBI Taxonomy" id="48709"/>
    <lineage>
        <taxon>Eukaryota</taxon>
        <taxon>Metazoa</taxon>
        <taxon>Ecdysozoa</taxon>
        <taxon>Arthropoda</taxon>
        <taxon>Hexapoda</taxon>
        <taxon>Collembola</taxon>
        <taxon>Entomobryomorpha</taxon>
        <taxon>Entomobryoidea</taxon>
        <taxon>Orchesellidae</taxon>
        <taxon>Orchesellinae</taxon>
        <taxon>Orchesella</taxon>
    </lineage>
</organism>
<proteinExistence type="predicted"/>
<feature type="transmembrane region" description="Helical" evidence="2">
    <location>
        <begin position="82"/>
        <end position="101"/>
    </location>
</feature>
<comment type="caution">
    <text evidence="4">The sequence shown here is derived from an EMBL/GenBank/DDBJ whole genome shotgun (WGS) entry which is preliminary data.</text>
</comment>
<evidence type="ECO:0000256" key="2">
    <source>
        <dbReference type="SAM" id="Phobius"/>
    </source>
</evidence>
<reference evidence="4 5" key="1">
    <citation type="journal article" date="2016" name="Genome Biol. Evol.">
        <title>Gene Family Evolution Reflects Adaptation to Soil Environmental Stressors in the Genome of the Collembolan Orchesella cincta.</title>
        <authorList>
            <person name="Faddeeva-Vakhrusheva A."/>
            <person name="Derks M.F."/>
            <person name="Anvar S.Y."/>
            <person name="Agamennone V."/>
            <person name="Suring W."/>
            <person name="Smit S."/>
            <person name="van Straalen N.M."/>
            <person name="Roelofs D."/>
        </authorList>
    </citation>
    <scope>NUCLEOTIDE SEQUENCE [LARGE SCALE GENOMIC DNA]</scope>
    <source>
        <tissue evidence="4">Mixed pool</tissue>
    </source>
</reference>
<sequence length="137" mass="15421">MFNMNGQSISITSAIAGLLVVFEDFSQVQTKPLVYPNKYSFQKTSTTSTTPIPLQNHDHSNNSISSEYEDPPSDSIFRYTSFWVFIGLVLAICIAFIVFFIRKRRPGILSLYTIHSPNAKADFDSSQVMVRSSARNI</sequence>
<accession>A0A1D2MKW2</accession>
<gene>
    <name evidence="4" type="ORF">Ocin01_13173</name>
</gene>
<keyword evidence="2" id="KW-1133">Transmembrane helix</keyword>
<feature type="region of interest" description="Disordered" evidence="1">
    <location>
        <begin position="46"/>
        <end position="66"/>
    </location>
</feature>
<keyword evidence="2" id="KW-0472">Membrane</keyword>
<dbReference type="EMBL" id="LJIJ01000965">
    <property type="protein sequence ID" value="ODM93512.1"/>
    <property type="molecule type" value="Genomic_DNA"/>
</dbReference>
<evidence type="ECO:0000256" key="1">
    <source>
        <dbReference type="SAM" id="MobiDB-lite"/>
    </source>
</evidence>
<feature type="signal peptide" evidence="3">
    <location>
        <begin position="1"/>
        <end position="30"/>
    </location>
</feature>
<feature type="chain" id="PRO_5008904195" evidence="3">
    <location>
        <begin position="31"/>
        <end position="137"/>
    </location>
</feature>
<evidence type="ECO:0000313" key="5">
    <source>
        <dbReference type="Proteomes" id="UP000094527"/>
    </source>
</evidence>